<gene>
    <name evidence="3" type="ORF">CLV43_104470</name>
</gene>
<keyword evidence="1" id="KW-0560">Oxidoreductase</keyword>
<protein>
    <submittedName>
        <fullName evidence="3">Pyridoxamine 5'-phosphate oxidase family protein</fullName>
    </submittedName>
</protein>
<dbReference type="OrthoDB" id="3693562at2"/>
<dbReference type="GO" id="GO:0005829">
    <property type="term" value="C:cytosol"/>
    <property type="evidence" value="ECO:0007669"/>
    <property type="project" value="TreeGrafter"/>
</dbReference>
<dbReference type="GO" id="GO:0016627">
    <property type="term" value="F:oxidoreductase activity, acting on the CH-CH group of donors"/>
    <property type="evidence" value="ECO:0007669"/>
    <property type="project" value="TreeGrafter"/>
</dbReference>
<dbReference type="GO" id="GO:0070967">
    <property type="term" value="F:coenzyme F420 binding"/>
    <property type="evidence" value="ECO:0007669"/>
    <property type="project" value="TreeGrafter"/>
</dbReference>
<dbReference type="NCBIfam" id="TIGR04023">
    <property type="entry name" value="PPOX_MSMEG_5819"/>
    <property type="match status" value="1"/>
</dbReference>
<dbReference type="InterPro" id="IPR011576">
    <property type="entry name" value="Pyridox_Oxase_N"/>
</dbReference>
<sequence length="139" mass="14889">MSFTDSELAYLASQHLGRLATRQPDGTLQVNPVGFRYNAETGTIDIGGYNMAASRKYRNLAENGQVAFVVDDIASLSPWRVRCVEVRGTGEAVGTGGDTGGGMDGAIIRIHPRRILSFGIDDAPDVAPHDMVPNKRDVG</sequence>
<dbReference type="InterPro" id="IPR052019">
    <property type="entry name" value="F420H2_bilvrd_red/Heme_oxyg"/>
</dbReference>
<feature type="domain" description="Pyridoxamine 5'-phosphate oxidase N-terminal" evidence="2">
    <location>
        <begin position="8"/>
        <end position="94"/>
    </location>
</feature>
<organism evidence="3 4">
    <name type="scientific">Umezawaea tangerina</name>
    <dbReference type="NCBI Taxonomy" id="84725"/>
    <lineage>
        <taxon>Bacteria</taxon>
        <taxon>Bacillati</taxon>
        <taxon>Actinomycetota</taxon>
        <taxon>Actinomycetes</taxon>
        <taxon>Pseudonocardiales</taxon>
        <taxon>Pseudonocardiaceae</taxon>
        <taxon>Umezawaea</taxon>
    </lineage>
</organism>
<dbReference type="PANTHER" id="PTHR35176">
    <property type="entry name" value="HEME OXYGENASE HI_0854-RELATED"/>
    <property type="match status" value="1"/>
</dbReference>
<dbReference type="Gene3D" id="2.30.110.10">
    <property type="entry name" value="Electron Transport, Fmn-binding Protein, Chain A"/>
    <property type="match status" value="1"/>
</dbReference>
<proteinExistence type="predicted"/>
<dbReference type="SUPFAM" id="SSF50475">
    <property type="entry name" value="FMN-binding split barrel"/>
    <property type="match status" value="1"/>
</dbReference>
<dbReference type="PANTHER" id="PTHR35176:SF6">
    <property type="entry name" value="HEME OXYGENASE HI_0854-RELATED"/>
    <property type="match status" value="1"/>
</dbReference>
<dbReference type="AlphaFoldDB" id="A0A2T0TAG6"/>
<name>A0A2T0TAG6_9PSEU</name>
<dbReference type="Pfam" id="PF01243">
    <property type="entry name" value="PNPOx_N"/>
    <property type="match status" value="1"/>
</dbReference>
<evidence type="ECO:0000313" key="4">
    <source>
        <dbReference type="Proteomes" id="UP000239494"/>
    </source>
</evidence>
<dbReference type="EMBL" id="PVTF01000004">
    <property type="protein sequence ID" value="PRY42635.1"/>
    <property type="molecule type" value="Genomic_DNA"/>
</dbReference>
<reference evidence="3 4" key="1">
    <citation type="submission" date="2018-03" db="EMBL/GenBank/DDBJ databases">
        <title>Genomic Encyclopedia of Archaeal and Bacterial Type Strains, Phase II (KMG-II): from individual species to whole genera.</title>
        <authorList>
            <person name="Goeker M."/>
        </authorList>
    </citation>
    <scope>NUCLEOTIDE SEQUENCE [LARGE SCALE GENOMIC DNA]</scope>
    <source>
        <strain evidence="3 4">DSM 44720</strain>
    </source>
</reference>
<comment type="caution">
    <text evidence="3">The sequence shown here is derived from an EMBL/GenBank/DDBJ whole genome shotgun (WGS) entry which is preliminary data.</text>
</comment>
<dbReference type="InterPro" id="IPR012349">
    <property type="entry name" value="Split_barrel_FMN-bd"/>
</dbReference>
<keyword evidence="4" id="KW-1185">Reference proteome</keyword>
<dbReference type="Proteomes" id="UP000239494">
    <property type="component" value="Unassembled WGS sequence"/>
</dbReference>
<evidence type="ECO:0000259" key="2">
    <source>
        <dbReference type="Pfam" id="PF01243"/>
    </source>
</evidence>
<dbReference type="InterPro" id="IPR024031">
    <property type="entry name" value="MSMEG_5819/OxyR"/>
</dbReference>
<evidence type="ECO:0000256" key="1">
    <source>
        <dbReference type="ARBA" id="ARBA00023002"/>
    </source>
</evidence>
<dbReference type="RefSeq" id="WP_106188011.1">
    <property type="nucleotide sequence ID" value="NZ_PVTF01000004.1"/>
</dbReference>
<accession>A0A2T0TAG6</accession>
<evidence type="ECO:0000313" key="3">
    <source>
        <dbReference type="EMBL" id="PRY42635.1"/>
    </source>
</evidence>